<dbReference type="RefSeq" id="WP_158957215.1">
    <property type="nucleotide sequence ID" value="NZ_CP046916.1"/>
</dbReference>
<dbReference type="Gene3D" id="3.40.190.170">
    <property type="entry name" value="Bacterial extracellular solute-binding protein, family 7"/>
    <property type="match status" value="1"/>
</dbReference>
<dbReference type="NCBIfam" id="NF037995">
    <property type="entry name" value="TRAP_S1"/>
    <property type="match status" value="1"/>
</dbReference>
<reference evidence="5 6" key="1">
    <citation type="submission" date="2019-12" db="EMBL/GenBank/DDBJ databases">
        <title>Paraburkholderia acidiphila 7Q-K02 sp. nov and Paraburkholderia acidisoli DHF22 sp. nov., two strains isolated from forest soil.</title>
        <authorList>
            <person name="Gao Z."/>
            <person name="Qiu L."/>
        </authorList>
    </citation>
    <scope>NUCLEOTIDE SEQUENCE [LARGE SCALE GENOMIC DNA]</scope>
    <source>
        <strain evidence="5 6">DHF22</strain>
    </source>
</reference>
<dbReference type="GO" id="GO:0055085">
    <property type="term" value="P:transmembrane transport"/>
    <property type="evidence" value="ECO:0007669"/>
    <property type="project" value="InterPro"/>
</dbReference>
<protein>
    <recommendedName>
        <fullName evidence="7">TRAP-type C4-dicarboxylate transport system substrate-binding protein</fullName>
    </recommendedName>
</protein>
<evidence type="ECO:0000256" key="4">
    <source>
        <dbReference type="SAM" id="SignalP"/>
    </source>
</evidence>
<dbReference type="InterPro" id="IPR038404">
    <property type="entry name" value="TRAP_DctP_sf"/>
</dbReference>
<dbReference type="EMBL" id="CP046916">
    <property type="protein sequence ID" value="QGZ66099.1"/>
    <property type="molecule type" value="Genomic_DNA"/>
</dbReference>
<dbReference type="AlphaFoldDB" id="A0A7Z2JKA2"/>
<evidence type="ECO:0000313" key="6">
    <source>
        <dbReference type="Proteomes" id="UP000433577"/>
    </source>
</evidence>
<keyword evidence="2" id="KW-0813">Transport</keyword>
<dbReference type="OrthoDB" id="9794826at2"/>
<dbReference type="Proteomes" id="UP000433577">
    <property type="component" value="Chromosome 4"/>
</dbReference>
<proteinExistence type="inferred from homology"/>
<keyword evidence="3 4" id="KW-0732">Signal</keyword>
<organism evidence="5 6">
    <name type="scientific">Paraburkholderia acidisoli</name>
    <dbReference type="NCBI Taxonomy" id="2571748"/>
    <lineage>
        <taxon>Bacteria</taxon>
        <taxon>Pseudomonadati</taxon>
        <taxon>Pseudomonadota</taxon>
        <taxon>Betaproteobacteria</taxon>
        <taxon>Burkholderiales</taxon>
        <taxon>Burkholderiaceae</taxon>
        <taxon>Paraburkholderia</taxon>
    </lineage>
</organism>
<dbReference type="PANTHER" id="PTHR33376:SF7">
    <property type="entry name" value="C4-DICARBOXYLATE-BINDING PROTEIN DCTB"/>
    <property type="match status" value="1"/>
</dbReference>
<dbReference type="KEGG" id="pacs:FAZ98_30240"/>
<evidence type="ECO:0000313" key="5">
    <source>
        <dbReference type="EMBL" id="QGZ66099.1"/>
    </source>
</evidence>
<dbReference type="InterPro" id="IPR018389">
    <property type="entry name" value="DctP_fam"/>
</dbReference>
<evidence type="ECO:0000256" key="3">
    <source>
        <dbReference type="ARBA" id="ARBA00022729"/>
    </source>
</evidence>
<gene>
    <name evidence="5" type="ORF">FAZ98_30240</name>
</gene>
<dbReference type="PANTHER" id="PTHR33376">
    <property type="match status" value="1"/>
</dbReference>
<evidence type="ECO:0000256" key="1">
    <source>
        <dbReference type="ARBA" id="ARBA00009023"/>
    </source>
</evidence>
<evidence type="ECO:0008006" key="7">
    <source>
        <dbReference type="Google" id="ProtNLM"/>
    </source>
</evidence>
<keyword evidence="6" id="KW-1185">Reference proteome</keyword>
<dbReference type="CDD" id="cd13602">
    <property type="entry name" value="PBP2_TRAP_BpDctp6_7"/>
    <property type="match status" value="1"/>
</dbReference>
<comment type="similarity">
    <text evidence="1">Belongs to the bacterial solute-binding protein 7 family.</text>
</comment>
<name>A0A7Z2JKA2_9BURK</name>
<accession>A0A7Z2JKA2</accession>
<sequence length="359" mass="38539">MRSKLTLITALLATCFAFTIQTASAADPALAAGGDKVQITSITQSLPSLPQYTQVEMPIYKKVPAWSHGRVTFQPSTWAESSVNGSDILRLIREGQAEIGAAPFATVSGDLPFLEVVDLAGASPTIEMAHKITDAVIPQANKQLERFGVRIIGSYPFPANVLFCRQPVKNLEDLKARKVRTFGPSQNDLVSQLGAQSVSIGFPEVYPALSTGVADCAITAALSANAAKWPEVTRAMYDLPISWGTGGYFVNLRWWNGLKPEVRSFLEAVYAQITEQEWKLGADGTKAGIACNIGDAKGCHLGTLVTNNPMTVVEPSAEDKAKLQNILRTVIVPRWAKRCGSACSAAFNESVAPVVGFKI</sequence>
<feature type="chain" id="PRO_5031134701" description="TRAP-type C4-dicarboxylate transport system substrate-binding protein" evidence="4">
    <location>
        <begin position="26"/>
        <end position="359"/>
    </location>
</feature>
<evidence type="ECO:0000256" key="2">
    <source>
        <dbReference type="ARBA" id="ARBA00022448"/>
    </source>
</evidence>
<feature type="signal peptide" evidence="4">
    <location>
        <begin position="1"/>
        <end position="25"/>
    </location>
</feature>
<dbReference type="Pfam" id="PF03480">
    <property type="entry name" value="DctP"/>
    <property type="match status" value="1"/>
</dbReference>